<dbReference type="KEGG" id="gah:GAH_01609"/>
<proteinExistence type="predicted"/>
<reference evidence="2 3" key="1">
    <citation type="submission" date="2015-04" db="EMBL/GenBank/DDBJ databases">
        <title>The complete genome sequence of the hyperthermophilic, obligate iron-reducing archaeon Geoglobus ahangari strain 234T.</title>
        <authorList>
            <person name="Manzella M.P."/>
            <person name="Holmes D.E."/>
            <person name="Rocheleau J.M."/>
            <person name="Chung A."/>
            <person name="Reguera G."/>
            <person name="Kashefi K."/>
        </authorList>
    </citation>
    <scope>NUCLEOTIDE SEQUENCE [LARGE SCALE GENOMIC DNA]</scope>
    <source>
        <strain evidence="2 3">234</strain>
    </source>
</reference>
<sequence>MGNNKDHRREEERKHIYSKIKNRYNTHKEAVKIPKYIIKAGIVLFFGPPIILIFVGILSAIIPELSQFKIPGDVAVWLDDVIAWSMIIGFLLVIGGRIYLDKKKQLAPAPKPNEVALLNAIEAKEKLEKYKAESIELHKVEAIKKVKKINKILSRSLQNLPYRISVMPNYNKNFQLLMEFKKNLKERLVPAIENLNEDSIDMVGDILDSMADYFYSPTTKKLLELNSKLSELEIMALPKIDYYLALVANYFSRFRVPIILILGWLIIFYGGPILGVTKDQAYIAASGFLGAGLAAYFSGLLGKK</sequence>
<organism evidence="2 3">
    <name type="scientific">Geoglobus ahangari</name>
    <dbReference type="NCBI Taxonomy" id="113653"/>
    <lineage>
        <taxon>Archaea</taxon>
        <taxon>Methanobacteriati</taxon>
        <taxon>Methanobacteriota</taxon>
        <taxon>Archaeoglobi</taxon>
        <taxon>Archaeoglobales</taxon>
        <taxon>Archaeoglobaceae</taxon>
        <taxon>Geoglobus</taxon>
    </lineage>
</organism>
<dbReference type="STRING" id="113653.GAH_01609"/>
<feature type="transmembrane region" description="Helical" evidence="1">
    <location>
        <begin position="281"/>
        <end position="301"/>
    </location>
</feature>
<feature type="transmembrane region" description="Helical" evidence="1">
    <location>
        <begin position="256"/>
        <end position="275"/>
    </location>
</feature>
<evidence type="ECO:0000313" key="3">
    <source>
        <dbReference type="Proteomes" id="UP000034723"/>
    </source>
</evidence>
<dbReference type="AlphaFoldDB" id="A0A0F7IDW0"/>
<gene>
    <name evidence="2" type="ORF">GAH_01609</name>
</gene>
<dbReference type="EMBL" id="CP011267">
    <property type="protein sequence ID" value="AKG91103.1"/>
    <property type="molecule type" value="Genomic_DNA"/>
</dbReference>
<dbReference type="HOGENOM" id="CLU_914003_0_0_2"/>
<name>A0A0F7IDW0_9EURY</name>
<protein>
    <submittedName>
        <fullName evidence="2">Uncharacterized protein</fullName>
    </submittedName>
</protein>
<keyword evidence="1" id="KW-1133">Transmembrane helix</keyword>
<dbReference type="Proteomes" id="UP000034723">
    <property type="component" value="Chromosome"/>
</dbReference>
<evidence type="ECO:0000256" key="1">
    <source>
        <dbReference type="SAM" id="Phobius"/>
    </source>
</evidence>
<feature type="transmembrane region" description="Helical" evidence="1">
    <location>
        <begin position="36"/>
        <end position="62"/>
    </location>
</feature>
<evidence type="ECO:0000313" key="2">
    <source>
        <dbReference type="EMBL" id="AKG91103.1"/>
    </source>
</evidence>
<keyword evidence="1" id="KW-0472">Membrane</keyword>
<accession>A0A0F7IDW0</accession>
<feature type="transmembrane region" description="Helical" evidence="1">
    <location>
        <begin position="82"/>
        <end position="100"/>
    </location>
</feature>
<keyword evidence="3" id="KW-1185">Reference proteome</keyword>
<dbReference type="InParanoid" id="A0A0F7IDW0"/>
<keyword evidence="1" id="KW-0812">Transmembrane</keyword>